<dbReference type="SUPFAM" id="SSF46785">
    <property type="entry name" value="Winged helix' DNA-binding domain"/>
    <property type="match status" value="1"/>
</dbReference>
<dbReference type="SMART" id="SM00347">
    <property type="entry name" value="HTH_MARR"/>
    <property type="match status" value="1"/>
</dbReference>
<dbReference type="RefSeq" id="WP_394840754.1">
    <property type="nucleotide sequence ID" value="NZ_CP089982.1"/>
</dbReference>
<dbReference type="PANTHER" id="PTHR42756:SF1">
    <property type="entry name" value="TRANSCRIPTIONAL REPRESSOR OF EMRAB OPERON"/>
    <property type="match status" value="1"/>
</dbReference>
<organism evidence="5 6">
    <name type="scientific">Pendulispora brunnea</name>
    <dbReference type="NCBI Taxonomy" id="2905690"/>
    <lineage>
        <taxon>Bacteria</taxon>
        <taxon>Pseudomonadati</taxon>
        <taxon>Myxococcota</taxon>
        <taxon>Myxococcia</taxon>
        <taxon>Myxococcales</taxon>
        <taxon>Sorangiineae</taxon>
        <taxon>Pendulisporaceae</taxon>
        <taxon>Pendulispora</taxon>
    </lineage>
</organism>
<dbReference type="PRINTS" id="PR00598">
    <property type="entry name" value="HTHMARR"/>
</dbReference>
<sequence>MREKRAAVPDVVDDIMDAWRTQDPSVAHVAAEISKRIARLDSLLHAATDRALEPFGFQKAEFGVLSALRRMGPHHRLKPNELARSLLISSGGTSNVLRRLEQAGLIERGVDPNDQRSSWVRLTREGVRITDQAVRVYTAAQAEFFRPVAERTARDAADLLREVLVAVGDASPRAVGAPIRRARRG</sequence>
<evidence type="ECO:0000259" key="4">
    <source>
        <dbReference type="PROSITE" id="PS50995"/>
    </source>
</evidence>
<gene>
    <name evidence="5" type="ORF">LZC95_27230</name>
</gene>
<name>A0ABZ2K1B5_9BACT</name>
<reference evidence="5 6" key="1">
    <citation type="submission" date="2021-12" db="EMBL/GenBank/DDBJ databases">
        <title>Discovery of the Pendulisporaceae a myxobacterial family with distinct sporulation behavior and unique specialized metabolism.</title>
        <authorList>
            <person name="Garcia R."/>
            <person name="Popoff A."/>
            <person name="Bader C.D."/>
            <person name="Loehr J."/>
            <person name="Walesch S."/>
            <person name="Walt C."/>
            <person name="Boldt J."/>
            <person name="Bunk B."/>
            <person name="Haeckl F.J.F.P.J."/>
            <person name="Gunesch A.P."/>
            <person name="Birkelbach J."/>
            <person name="Nuebel U."/>
            <person name="Pietschmann T."/>
            <person name="Bach T."/>
            <person name="Mueller R."/>
        </authorList>
    </citation>
    <scope>NUCLEOTIDE SEQUENCE [LARGE SCALE GENOMIC DNA]</scope>
    <source>
        <strain evidence="5 6">MSr12523</strain>
    </source>
</reference>
<keyword evidence="1" id="KW-0805">Transcription regulation</keyword>
<dbReference type="PROSITE" id="PS50995">
    <property type="entry name" value="HTH_MARR_2"/>
    <property type="match status" value="1"/>
</dbReference>
<keyword evidence="2" id="KW-0238">DNA-binding</keyword>
<feature type="domain" description="HTH marR-type" evidence="4">
    <location>
        <begin position="30"/>
        <end position="169"/>
    </location>
</feature>
<dbReference type="Proteomes" id="UP001379533">
    <property type="component" value="Chromosome"/>
</dbReference>
<dbReference type="Pfam" id="PF12802">
    <property type="entry name" value="MarR_2"/>
    <property type="match status" value="1"/>
</dbReference>
<evidence type="ECO:0000256" key="3">
    <source>
        <dbReference type="ARBA" id="ARBA00023163"/>
    </source>
</evidence>
<evidence type="ECO:0000313" key="5">
    <source>
        <dbReference type="EMBL" id="WXA90141.1"/>
    </source>
</evidence>
<dbReference type="InterPro" id="IPR036388">
    <property type="entry name" value="WH-like_DNA-bd_sf"/>
</dbReference>
<evidence type="ECO:0000256" key="1">
    <source>
        <dbReference type="ARBA" id="ARBA00023015"/>
    </source>
</evidence>
<evidence type="ECO:0000256" key="2">
    <source>
        <dbReference type="ARBA" id="ARBA00023125"/>
    </source>
</evidence>
<keyword evidence="6" id="KW-1185">Reference proteome</keyword>
<dbReference type="PANTHER" id="PTHR42756">
    <property type="entry name" value="TRANSCRIPTIONAL REGULATOR, MARR"/>
    <property type="match status" value="1"/>
</dbReference>
<dbReference type="Gene3D" id="1.10.10.10">
    <property type="entry name" value="Winged helix-like DNA-binding domain superfamily/Winged helix DNA-binding domain"/>
    <property type="match status" value="1"/>
</dbReference>
<proteinExistence type="predicted"/>
<accession>A0ABZ2K1B5</accession>
<keyword evidence="3" id="KW-0804">Transcription</keyword>
<dbReference type="InterPro" id="IPR036390">
    <property type="entry name" value="WH_DNA-bd_sf"/>
</dbReference>
<dbReference type="InterPro" id="IPR000835">
    <property type="entry name" value="HTH_MarR-typ"/>
</dbReference>
<dbReference type="EMBL" id="CP089982">
    <property type="protein sequence ID" value="WXA90141.1"/>
    <property type="molecule type" value="Genomic_DNA"/>
</dbReference>
<evidence type="ECO:0000313" key="6">
    <source>
        <dbReference type="Proteomes" id="UP001379533"/>
    </source>
</evidence>
<protein>
    <submittedName>
        <fullName evidence="5">MarR family transcriptional regulator</fullName>
    </submittedName>
</protein>